<protein>
    <submittedName>
        <fullName evidence="3">AAA family ATPase</fullName>
    </submittedName>
</protein>
<dbReference type="PANTHER" id="PTHR23076:SF97">
    <property type="entry name" value="ATP-DEPENDENT ZINC METALLOPROTEASE YME1L1"/>
    <property type="match status" value="1"/>
</dbReference>
<organism evidence="3 4">
    <name type="scientific">Aurantimonas coralicida</name>
    <dbReference type="NCBI Taxonomy" id="182270"/>
    <lineage>
        <taxon>Bacteria</taxon>
        <taxon>Pseudomonadati</taxon>
        <taxon>Pseudomonadota</taxon>
        <taxon>Alphaproteobacteria</taxon>
        <taxon>Hyphomicrobiales</taxon>
        <taxon>Aurantimonadaceae</taxon>
        <taxon>Aurantimonas</taxon>
    </lineage>
</organism>
<dbReference type="GO" id="GO:0030163">
    <property type="term" value="P:protein catabolic process"/>
    <property type="evidence" value="ECO:0007669"/>
    <property type="project" value="TreeGrafter"/>
</dbReference>
<evidence type="ECO:0000313" key="3">
    <source>
        <dbReference type="EMBL" id="HET99165.1"/>
    </source>
</evidence>
<dbReference type="GO" id="GO:0005524">
    <property type="term" value="F:ATP binding"/>
    <property type="evidence" value="ECO:0007669"/>
    <property type="project" value="InterPro"/>
</dbReference>
<dbReference type="Gene3D" id="3.40.50.300">
    <property type="entry name" value="P-loop containing nucleotide triphosphate hydrolases"/>
    <property type="match status" value="1"/>
</dbReference>
<dbReference type="SMART" id="SM00382">
    <property type="entry name" value="AAA"/>
    <property type="match status" value="1"/>
</dbReference>
<feature type="domain" description="AAA+ ATPase" evidence="2">
    <location>
        <begin position="313"/>
        <end position="455"/>
    </location>
</feature>
<dbReference type="Gene3D" id="1.20.58.760">
    <property type="entry name" value="Peptidase M41"/>
    <property type="match status" value="1"/>
</dbReference>
<dbReference type="Proteomes" id="UP000885680">
    <property type="component" value="Unassembled WGS sequence"/>
</dbReference>
<dbReference type="InterPro" id="IPR000642">
    <property type="entry name" value="Peptidase_M41"/>
</dbReference>
<accession>A0A9C9NCN5</accession>
<dbReference type="Pfam" id="PF00004">
    <property type="entry name" value="AAA"/>
    <property type="match status" value="1"/>
</dbReference>
<dbReference type="GO" id="GO:0004176">
    <property type="term" value="F:ATP-dependent peptidase activity"/>
    <property type="evidence" value="ECO:0007669"/>
    <property type="project" value="InterPro"/>
</dbReference>
<evidence type="ECO:0000256" key="1">
    <source>
        <dbReference type="SAM" id="MobiDB-lite"/>
    </source>
</evidence>
<dbReference type="CDD" id="cd19481">
    <property type="entry name" value="RecA-like_protease"/>
    <property type="match status" value="1"/>
</dbReference>
<dbReference type="SUPFAM" id="SSF52540">
    <property type="entry name" value="P-loop containing nucleoside triphosphate hydrolases"/>
    <property type="match status" value="1"/>
</dbReference>
<comment type="caution">
    <text evidence="3">The sequence shown here is derived from an EMBL/GenBank/DDBJ whole genome shotgun (WGS) entry which is preliminary data.</text>
</comment>
<dbReference type="InterPro" id="IPR027417">
    <property type="entry name" value="P-loop_NTPase"/>
</dbReference>
<dbReference type="InterPro" id="IPR003959">
    <property type="entry name" value="ATPase_AAA_core"/>
</dbReference>
<dbReference type="PANTHER" id="PTHR23076">
    <property type="entry name" value="METALLOPROTEASE M41 FTSH"/>
    <property type="match status" value="1"/>
</dbReference>
<dbReference type="Pfam" id="PF01434">
    <property type="entry name" value="Peptidase_M41"/>
    <property type="match status" value="1"/>
</dbReference>
<dbReference type="InterPro" id="IPR003593">
    <property type="entry name" value="AAA+_ATPase"/>
</dbReference>
<dbReference type="EMBL" id="DRGN01000025">
    <property type="protein sequence ID" value="HET99165.1"/>
    <property type="molecule type" value="Genomic_DNA"/>
</dbReference>
<gene>
    <name evidence="3" type="ORF">ENH89_02060</name>
</gene>
<dbReference type="Gene3D" id="1.10.8.60">
    <property type="match status" value="1"/>
</dbReference>
<dbReference type="GO" id="GO:0004222">
    <property type="term" value="F:metalloendopeptidase activity"/>
    <property type="evidence" value="ECO:0007669"/>
    <property type="project" value="InterPro"/>
</dbReference>
<dbReference type="InterPro" id="IPR037219">
    <property type="entry name" value="Peptidase_M41-like"/>
</dbReference>
<dbReference type="SUPFAM" id="SSF140990">
    <property type="entry name" value="FtsH protease domain-like"/>
    <property type="match status" value="1"/>
</dbReference>
<dbReference type="GO" id="GO:0016887">
    <property type="term" value="F:ATP hydrolysis activity"/>
    <property type="evidence" value="ECO:0007669"/>
    <property type="project" value="InterPro"/>
</dbReference>
<proteinExistence type="predicted"/>
<reference evidence="3" key="1">
    <citation type="journal article" date="2020" name="mSystems">
        <title>Genome- and Community-Level Interaction Insights into Carbon Utilization and Element Cycling Functions of Hydrothermarchaeota in Hydrothermal Sediment.</title>
        <authorList>
            <person name="Zhou Z."/>
            <person name="Liu Y."/>
            <person name="Xu W."/>
            <person name="Pan J."/>
            <person name="Luo Z.H."/>
            <person name="Li M."/>
        </authorList>
    </citation>
    <scope>NUCLEOTIDE SEQUENCE</scope>
    <source>
        <strain evidence="3">HyVt-347</strain>
    </source>
</reference>
<feature type="region of interest" description="Disordered" evidence="1">
    <location>
        <begin position="1"/>
        <end position="24"/>
    </location>
</feature>
<dbReference type="GO" id="GO:0006508">
    <property type="term" value="P:proteolysis"/>
    <property type="evidence" value="ECO:0007669"/>
    <property type="project" value="InterPro"/>
</dbReference>
<name>A0A9C9NCN5_9HYPH</name>
<evidence type="ECO:0000259" key="2">
    <source>
        <dbReference type="SMART" id="SM00382"/>
    </source>
</evidence>
<dbReference type="GO" id="GO:0005886">
    <property type="term" value="C:plasma membrane"/>
    <property type="evidence" value="ECO:0007669"/>
    <property type="project" value="TreeGrafter"/>
</dbReference>
<sequence>MMISKTRGQGPGAQGWRSSMAKKASQPIVRVVGKRRIPDDPVHLLPAPLDEDDIDLGASKSANSLLLPTEFVCLRLLADLPRLIAHRIEANETACILVRVSNDLWASPVENAFVELIDPAGFPVRGVSVQDGRRLGEYPGHDLGNVLGTVNRGHAILYLNPDEVLDAVFQPLIDAEFDLRRIKPSLMTAALERAFPGSGAAWPRRLDAAAMPPHRIDFAFKRAGNPDAAIALVKAMTAHEAAIETWMRRDEKAEKKEQTGWRSSKALSPIDVLRPTEPRLEDLAGYGAAADWCRDLIADIDGYRNGGVAWADVDRGCLLVGPPGTGKTMLASALAASAGMPMIATSYAQWQSSGEAHMGTLLKAMRATFAEAERHTPCIVFIDEIDAIPKRGSASAGRHDDWWTAIVTALLECLDGTSRTEGIVTIAACNDDGNLDPALVRSGRLDRRFEIGLPDTDALTKIIRHHLPEADLADIAPVATSLAGSASGADVARFVREAKRAARRRREPVTGRDLMAAALPPETRGREIVWRTAVHEAGHAVAFLATGTVPRSLSIVHGRGMNGYVQADVAPSEGRLGDIERYALPILGGRAAEEIVLGEASAGAHQDLQQASAMLAKAAGSFGLGGYLTPGDADRGDVEHAVRRLYSEALMTAHRHRVAIVDLARLAVEKRVLGEAALRAFGQERGLL</sequence>
<dbReference type="AlphaFoldDB" id="A0A9C9NCN5"/>
<evidence type="ECO:0000313" key="4">
    <source>
        <dbReference type="Proteomes" id="UP000885680"/>
    </source>
</evidence>